<dbReference type="EMBL" id="JBJJXI010000147">
    <property type="protein sequence ID" value="KAL3386356.1"/>
    <property type="molecule type" value="Genomic_DNA"/>
</dbReference>
<keyword evidence="2" id="KW-1185">Reference proteome</keyword>
<sequence length="245" mass="27961">MTLLLRGDERKHSLAVATAFAAASLRKKQDCANYCEVRSRPLRNININITIEWPSSRVENIVVLQCNAPRARITLEWISVALCVHAFSPFLQCQTMLQIKLKVYDARAPLQYQDCLSWYKSLSALSFVIRDCFTSDPVHDDPCTHKKQQEPLYVCVFEGVHEHSRVFMWNNDDNVVVVYRYNTHLSAAAAIAEPDRDDNTRKYCQQRLAKGILIKVVKQRRCAGARRVIRCDSLARSPRGGPSLP</sequence>
<proteinExistence type="predicted"/>
<dbReference type="AlphaFoldDB" id="A0ABD2W0X2"/>
<evidence type="ECO:0000313" key="1">
    <source>
        <dbReference type="EMBL" id="KAL3386356.1"/>
    </source>
</evidence>
<gene>
    <name evidence="1" type="ORF">TKK_018215</name>
</gene>
<comment type="caution">
    <text evidence="1">The sequence shown here is derived from an EMBL/GenBank/DDBJ whole genome shotgun (WGS) entry which is preliminary data.</text>
</comment>
<dbReference type="Proteomes" id="UP001627154">
    <property type="component" value="Unassembled WGS sequence"/>
</dbReference>
<reference evidence="1 2" key="1">
    <citation type="journal article" date="2024" name="bioRxiv">
        <title>A reference genome for Trichogramma kaykai: A tiny desert-dwelling parasitoid wasp with competing sex-ratio distorters.</title>
        <authorList>
            <person name="Culotta J."/>
            <person name="Lindsey A.R."/>
        </authorList>
    </citation>
    <scope>NUCLEOTIDE SEQUENCE [LARGE SCALE GENOMIC DNA]</scope>
    <source>
        <strain evidence="1 2">KSX58</strain>
    </source>
</reference>
<name>A0ABD2W0X2_9HYME</name>
<organism evidence="1 2">
    <name type="scientific">Trichogramma kaykai</name>
    <dbReference type="NCBI Taxonomy" id="54128"/>
    <lineage>
        <taxon>Eukaryota</taxon>
        <taxon>Metazoa</taxon>
        <taxon>Ecdysozoa</taxon>
        <taxon>Arthropoda</taxon>
        <taxon>Hexapoda</taxon>
        <taxon>Insecta</taxon>
        <taxon>Pterygota</taxon>
        <taxon>Neoptera</taxon>
        <taxon>Endopterygota</taxon>
        <taxon>Hymenoptera</taxon>
        <taxon>Apocrita</taxon>
        <taxon>Proctotrupomorpha</taxon>
        <taxon>Chalcidoidea</taxon>
        <taxon>Trichogrammatidae</taxon>
        <taxon>Trichogramma</taxon>
    </lineage>
</organism>
<protein>
    <submittedName>
        <fullName evidence="1">Uncharacterized protein</fullName>
    </submittedName>
</protein>
<accession>A0ABD2W0X2</accession>
<evidence type="ECO:0000313" key="2">
    <source>
        <dbReference type="Proteomes" id="UP001627154"/>
    </source>
</evidence>